<sequence length="122" mass="13521">MLFILIFIISLATSYVLPWWAVAAIAFAMSVYAGTRPRQAFWSGFGAIFLVWIIIALFKSIPNNHMLAKRVAELFGLPNWLLLLFVTALIGGLVGGLAALAGLYVKRVFEKPSESEFTELKN</sequence>
<evidence type="ECO:0000256" key="1">
    <source>
        <dbReference type="SAM" id="Phobius"/>
    </source>
</evidence>
<feature type="transmembrane region" description="Helical" evidence="1">
    <location>
        <begin position="81"/>
        <end position="105"/>
    </location>
</feature>
<keyword evidence="3" id="KW-1185">Reference proteome</keyword>
<proteinExistence type="predicted"/>
<dbReference type="EMBL" id="JAVLVU010000001">
    <property type="protein sequence ID" value="MDT3405188.1"/>
    <property type="molecule type" value="Genomic_DNA"/>
</dbReference>
<accession>A0ABU3GZJ4</accession>
<feature type="transmembrane region" description="Helical" evidence="1">
    <location>
        <begin position="6"/>
        <end position="28"/>
    </location>
</feature>
<keyword evidence="1" id="KW-0812">Transmembrane</keyword>
<keyword evidence="1" id="KW-0472">Membrane</keyword>
<evidence type="ECO:0000313" key="3">
    <source>
        <dbReference type="Proteomes" id="UP001258315"/>
    </source>
</evidence>
<organism evidence="2 3">
    <name type="scientific">Mucilaginibacter terrae</name>
    <dbReference type="NCBI Taxonomy" id="1955052"/>
    <lineage>
        <taxon>Bacteria</taxon>
        <taxon>Pseudomonadati</taxon>
        <taxon>Bacteroidota</taxon>
        <taxon>Sphingobacteriia</taxon>
        <taxon>Sphingobacteriales</taxon>
        <taxon>Sphingobacteriaceae</taxon>
        <taxon>Mucilaginibacter</taxon>
    </lineage>
</organism>
<protein>
    <submittedName>
        <fullName evidence="2">Uncharacterized membrane protein YhaH (DUF805 family)</fullName>
    </submittedName>
</protein>
<dbReference type="RefSeq" id="WP_311953425.1">
    <property type="nucleotide sequence ID" value="NZ_JAVLVU010000001.1"/>
</dbReference>
<evidence type="ECO:0000313" key="2">
    <source>
        <dbReference type="EMBL" id="MDT3405188.1"/>
    </source>
</evidence>
<dbReference type="Proteomes" id="UP001258315">
    <property type="component" value="Unassembled WGS sequence"/>
</dbReference>
<reference evidence="3" key="1">
    <citation type="submission" date="2023-07" db="EMBL/GenBank/DDBJ databases">
        <title>Functional and genomic diversity of the sorghum phyllosphere microbiome.</title>
        <authorList>
            <person name="Shade A."/>
        </authorList>
    </citation>
    <scope>NUCLEOTIDE SEQUENCE [LARGE SCALE GENOMIC DNA]</scope>
    <source>
        <strain evidence="3">SORGH_AS_0422</strain>
    </source>
</reference>
<keyword evidence="1" id="KW-1133">Transmembrane helix</keyword>
<gene>
    <name evidence="2" type="ORF">QE417_004260</name>
</gene>
<feature type="transmembrane region" description="Helical" evidence="1">
    <location>
        <begin position="40"/>
        <end position="61"/>
    </location>
</feature>
<comment type="caution">
    <text evidence="2">The sequence shown here is derived from an EMBL/GenBank/DDBJ whole genome shotgun (WGS) entry which is preliminary data.</text>
</comment>
<name>A0ABU3GZJ4_9SPHI</name>